<dbReference type="SUPFAM" id="SSF53850">
    <property type="entry name" value="Periplasmic binding protein-like II"/>
    <property type="match status" value="1"/>
</dbReference>
<evidence type="ECO:0000256" key="1">
    <source>
        <dbReference type="ARBA" id="ARBA00009437"/>
    </source>
</evidence>
<keyword evidence="4" id="KW-0804">Transcription</keyword>
<dbReference type="SUPFAM" id="SSF46785">
    <property type="entry name" value="Winged helix' DNA-binding domain"/>
    <property type="match status" value="1"/>
</dbReference>
<comment type="similarity">
    <text evidence="1">Belongs to the LysR transcriptional regulatory family.</text>
</comment>
<accession>A0ABP6WJ92</accession>
<name>A0ABP6WJ92_9ACTN</name>
<comment type="caution">
    <text evidence="6">The sequence shown here is derived from an EMBL/GenBank/DDBJ whole genome shotgun (WGS) entry which is preliminary data.</text>
</comment>
<dbReference type="Pfam" id="PF00126">
    <property type="entry name" value="HTH_1"/>
    <property type="match status" value="1"/>
</dbReference>
<dbReference type="InterPro" id="IPR005119">
    <property type="entry name" value="LysR_subst-bd"/>
</dbReference>
<evidence type="ECO:0000313" key="6">
    <source>
        <dbReference type="EMBL" id="GAA3552087.1"/>
    </source>
</evidence>
<reference evidence="7" key="1">
    <citation type="journal article" date="2019" name="Int. J. Syst. Evol. Microbiol.">
        <title>The Global Catalogue of Microorganisms (GCM) 10K type strain sequencing project: providing services to taxonomists for standard genome sequencing and annotation.</title>
        <authorList>
            <consortium name="The Broad Institute Genomics Platform"/>
            <consortium name="The Broad Institute Genome Sequencing Center for Infectious Disease"/>
            <person name="Wu L."/>
            <person name="Ma J."/>
        </authorList>
    </citation>
    <scope>NUCLEOTIDE SEQUENCE [LARGE SCALE GENOMIC DNA]</scope>
    <source>
        <strain evidence="7">JCM 16540</strain>
    </source>
</reference>
<dbReference type="Proteomes" id="UP001500767">
    <property type="component" value="Unassembled WGS sequence"/>
</dbReference>
<keyword evidence="3" id="KW-0238">DNA-binding</keyword>
<dbReference type="PANTHER" id="PTHR30346">
    <property type="entry name" value="TRANSCRIPTIONAL DUAL REGULATOR HCAR-RELATED"/>
    <property type="match status" value="1"/>
</dbReference>
<gene>
    <name evidence="6" type="ORF">GCM10022197_03810</name>
</gene>
<dbReference type="PROSITE" id="PS50931">
    <property type="entry name" value="HTH_LYSR"/>
    <property type="match status" value="1"/>
</dbReference>
<sequence>MELRQLRYFVAIAEERHFGRAARRLRIATPTLSQQLRVLERGLGVVLVDRARPGLVTLTPGGEVLLRHARVLLTRADRAQDEVRAADARPEQVLLRVAFGTEHVLAAQLQRLTDDPAFDVVTLASSSSDALLAVRAESWDAAVVWDGQGVGDGLTTAVLRHVPVHLAVPADHRLATRSRVEVAELAGETVAMFPRTLSPHVWDVMLHHVLPDGAARAGQVVTEPLTLGPVSVLRSVAARKGVAPVIAPLAEHADHDGTVLLPLDPPLLIPLELAWREPVGAALGRVLAVLRSTRRTQPPDV</sequence>
<evidence type="ECO:0000256" key="4">
    <source>
        <dbReference type="ARBA" id="ARBA00023163"/>
    </source>
</evidence>
<protein>
    <submittedName>
        <fullName evidence="6">LysR family transcriptional regulator</fullName>
    </submittedName>
</protein>
<keyword evidence="7" id="KW-1185">Reference proteome</keyword>
<dbReference type="InterPro" id="IPR036388">
    <property type="entry name" value="WH-like_DNA-bd_sf"/>
</dbReference>
<evidence type="ECO:0000313" key="7">
    <source>
        <dbReference type="Proteomes" id="UP001500767"/>
    </source>
</evidence>
<feature type="domain" description="HTH lysR-type" evidence="5">
    <location>
        <begin position="1"/>
        <end position="58"/>
    </location>
</feature>
<dbReference type="EMBL" id="BAAAYR010000001">
    <property type="protein sequence ID" value="GAA3552087.1"/>
    <property type="molecule type" value="Genomic_DNA"/>
</dbReference>
<evidence type="ECO:0000259" key="5">
    <source>
        <dbReference type="PROSITE" id="PS50931"/>
    </source>
</evidence>
<dbReference type="RefSeq" id="WP_204912492.1">
    <property type="nucleotide sequence ID" value="NZ_BAAAYR010000001.1"/>
</dbReference>
<dbReference type="InterPro" id="IPR000847">
    <property type="entry name" value="LysR_HTH_N"/>
</dbReference>
<dbReference type="PANTHER" id="PTHR30346:SF28">
    <property type="entry name" value="HTH-TYPE TRANSCRIPTIONAL REGULATOR CYNR"/>
    <property type="match status" value="1"/>
</dbReference>
<proteinExistence type="inferred from homology"/>
<dbReference type="InterPro" id="IPR036390">
    <property type="entry name" value="WH_DNA-bd_sf"/>
</dbReference>
<dbReference type="Gene3D" id="1.10.10.10">
    <property type="entry name" value="Winged helix-like DNA-binding domain superfamily/Winged helix DNA-binding domain"/>
    <property type="match status" value="1"/>
</dbReference>
<keyword evidence="2" id="KW-0805">Transcription regulation</keyword>
<dbReference type="Pfam" id="PF03466">
    <property type="entry name" value="LysR_substrate"/>
    <property type="match status" value="1"/>
</dbReference>
<dbReference type="Gene3D" id="3.40.190.10">
    <property type="entry name" value="Periplasmic binding protein-like II"/>
    <property type="match status" value="2"/>
</dbReference>
<evidence type="ECO:0000256" key="3">
    <source>
        <dbReference type="ARBA" id="ARBA00023125"/>
    </source>
</evidence>
<evidence type="ECO:0000256" key="2">
    <source>
        <dbReference type="ARBA" id="ARBA00023015"/>
    </source>
</evidence>
<organism evidence="6 7">
    <name type="scientific">Microlunatus spumicola</name>
    <dbReference type="NCBI Taxonomy" id="81499"/>
    <lineage>
        <taxon>Bacteria</taxon>
        <taxon>Bacillati</taxon>
        <taxon>Actinomycetota</taxon>
        <taxon>Actinomycetes</taxon>
        <taxon>Propionibacteriales</taxon>
        <taxon>Propionibacteriaceae</taxon>
        <taxon>Microlunatus</taxon>
    </lineage>
</organism>